<keyword evidence="1" id="KW-0472">Membrane</keyword>
<feature type="non-terminal residue" evidence="2">
    <location>
        <position position="1"/>
    </location>
</feature>
<evidence type="ECO:0000313" key="2">
    <source>
        <dbReference type="EMBL" id="EQD80995.1"/>
    </source>
</evidence>
<sequence length="165" mass="17451">GIGSTIFGQFQTPAGADPSLNHALAIMLGALTLLGLGIFGPGIATGLVSGAPQLGAGAFGQQRRARCHLGVSRWCGRFRCQQRAVGRGRCRQRRAPWRAGRGSTCGRRGARRQGSCGFGDRCRAHGDHRPRRGRGPITPIQRAVRRLRASARLGATPAAQAAPRP</sequence>
<gene>
    <name evidence="2" type="ORF">B1A_00298</name>
</gene>
<comment type="caution">
    <text evidence="2">The sequence shown here is derived from an EMBL/GenBank/DDBJ whole genome shotgun (WGS) entry which is preliminary data.</text>
</comment>
<protein>
    <submittedName>
        <fullName evidence="2">Uncharacterized protein</fullName>
    </submittedName>
</protein>
<organism evidence="2">
    <name type="scientific">mine drainage metagenome</name>
    <dbReference type="NCBI Taxonomy" id="410659"/>
    <lineage>
        <taxon>unclassified sequences</taxon>
        <taxon>metagenomes</taxon>
        <taxon>ecological metagenomes</taxon>
    </lineage>
</organism>
<reference evidence="2" key="1">
    <citation type="submission" date="2013-08" db="EMBL/GenBank/DDBJ databases">
        <authorList>
            <person name="Mendez C."/>
            <person name="Richter M."/>
            <person name="Ferrer M."/>
            <person name="Sanchez J."/>
        </authorList>
    </citation>
    <scope>NUCLEOTIDE SEQUENCE</scope>
</reference>
<dbReference type="AlphaFoldDB" id="T1DGN1"/>
<dbReference type="EMBL" id="AUZX01000228">
    <property type="protein sequence ID" value="EQD80995.1"/>
    <property type="molecule type" value="Genomic_DNA"/>
</dbReference>
<reference evidence="2" key="2">
    <citation type="journal article" date="2014" name="ISME J.">
        <title>Microbial stratification in low pH oxic and suboxic macroscopic growths along an acid mine drainage.</title>
        <authorList>
            <person name="Mendez-Garcia C."/>
            <person name="Mesa V."/>
            <person name="Sprenger R.R."/>
            <person name="Richter M."/>
            <person name="Diez M.S."/>
            <person name="Solano J."/>
            <person name="Bargiela R."/>
            <person name="Golyshina O.V."/>
            <person name="Manteca A."/>
            <person name="Ramos J.L."/>
            <person name="Gallego J.R."/>
            <person name="Llorente I."/>
            <person name="Martins Dos Santos V.A."/>
            <person name="Jensen O.N."/>
            <person name="Pelaez A.I."/>
            <person name="Sanchez J."/>
            <person name="Ferrer M."/>
        </authorList>
    </citation>
    <scope>NUCLEOTIDE SEQUENCE</scope>
</reference>
<feature type="transmembrane region" description="Helical" evidence="1">
    <location>
        <begin position="20"/>
        <end position="39"/>
    </location>
</feature>
<proteinExistence type="predicted"/>
<keyword evidence="1" id="KW-1133">Transmembrane helix</keyword>
<accession>T1DGN1</accession>
<feature type="non-terminal residue" evidence="2">
    <location>
        <position position="165"/>
    </location>
</feature>
<evidence type="ECO:0000256" key="1">
    <source>
        <dbReference type="SAM" id="Phobius"/>
    </source>
</evidence>
<keyword evidence="1" id="KW-0812">Transmembrane</keyword>
<name>T1DGN1_9ZZZZ</name>